<proteinExistence type="predicted"/>
<dbReference type="AlphaFoldDB" id="A0A7I8IC34"/>
<evidence type="ECO:0000313" key="2">
    <source>
        <dbReference type="EMBL" id="CAA2615158.1"/>
    </source>
</evidence>
<evidence type="ECO:0000313" key="3">
    <source>
        <dbReference type="Proteomes" id="UP001189122"/>
    </source>
</evidence>
<sequence>MPVSTRPAWVQAERTPMTVTSLGRTPRRSISRKLARALRGCPFVASPEMRTVQETTSFSGIRSNTALASAMQPHLAYMSARALPRKRVSTIFFRSTKLPIHRPRPRHRGGRRRRGR</sequence>
<name>A0A7I8IC34_SPIIN</name>
<dbReference type="EMBL" id="CACRZD030000001">
    <property type="protein sequence ID" value="CAA6654924.1"/>
    <property type="molecule type" value="Genomic_DNA"/>
</dbReference>
<feature type="compositionally biased region" description="Basic residues" evidence="1">
    <location>
        <begin position="99"/>
        <end position="116"/>
    </location>
</feature>
<keyword evidence="3" id="KW-1185">Reference proteome</keyword>
<reference evidence="2 3" key="1">
    <citation type="submission" date="2019-12" db="EMBL/GenBank/DDBJ databases">
        <authorList>
            <person name="Scholz U."/>
            <person name="Mascher M."/>
            <person name="Fiebig A."/>
        </authorList>
    </citation>
    <scope>NUCLEOTIDE SEQUENCE</scope>
</reference>
<evidence type="ECO:0000256" key="1">
    <source>
        <dbReference type="SAM" id="MobiDB-lite"/>
    </source>
</evidence>
<feature type="region of interest" description="Disordered" evidence="1">
    <location>
        <begin position="95"/>
        <end position="116"/>
    </location>
</feature>
<organism evidence="2">
    <name type="scientific">Spirodela intermedia</name>
    <name type="common">Intermediate duckweed</name>
    <dbReference type="NCBI Taxonomy" id="51605"/>
    <lineage>
        <taxon>Eukaryota</taxon>
        <taxon>Viridiplantae</taxon>
        <taxon>Streptophyta</taxon>
        <taxon>Embryophyta</taxon>
        <taxon>Tracheophyta</taxon>
        <taxon>Spermatophyta</taxon>
        <taxon>Magnoliopsida</taxon>
        <taxon>Liliopsida</taxon>
        <taxon>Araceae</taxon>
        <taxon>Lemnoideae</taxon>
        <taxon>Spirodela</taxon>
    </lineage>
</organism>
<protein>
    <submittedName>
        <fullName evidence="2">Uncharacterized protein</fullName>
    </submittedName>
</protein>
<gene>
    <name evidence="2" type="ORF">SI7747_01001514</name>
</gene>
<dbReference type="Proteomes" id="UP001189122">
    <property type="component" value="Unassembled WGS sequence"/>
</dbReference>
<accession>A0A7I8IC34</accession>
<dbReference type="EMBL" id="LR743588">
    <property type="protein sequence ID" value="CAA2615158.1"/>
    <property type="molecule type" value="Genomic_DNA"/>
</dbReference>